<dbReference type="Gene3D" id="1.10.260.40">
    <property type="entry name" value="lambda repressor-like DNA-binding domains"/>
    <property type="match status" value="1"/>
</dbReference>
<organism evidence="1 2">
    <name type="scientific">Capsulimonas corticalis</name>
    <dbReference type="NCBI Taxonomy" id="2219043"/>
    <lineage>
        <taxon>Bacteria</taxon>
        <taxon>Bacillati</taxon>
        <taxon>Armatimonadota</taxon>
        <taxon>Armatimonadia</taxon>
        <taxon>Capsulimonadales</taxon>
        <taxon>Capsulimonadaceae</taxon>
        <taxon>Capsulimonas</taxon>
    </lineage>
</organism>
<dbReference type="SUPFAM" id="SSF47413">
    <property type="entry name" value="lambda repressor-like DNA-binding domains"/>
    <property type="match status" value="1"/>
</dbReference>
<dbReference type="KEGG" id="ccot:CCAX7_31970"/>
<dbReference type="EMBL" id="AP025739">
    <property type="protein sequence ID" value="BDI31146.1"/>
    <property type="molecule type" value="Genomic_DNA"/>
</dbReference>
<dbReference type="AlphaFoldDB" id="A0A402D4D7"/>
<dbReference type="GO" id="GO:0000976">
    <property type="term" value="F:transcription cis-regulatory region binding"/>
    <property type="evidence" value="ECO:0007669"/>
    <property type="project" value="TreeGrafter"/>
</dbReference>
<reference evidence="1 2" key="1">
    <citation type="journal article" date="2019" name="Int. J. Syst. Evol. Microbiol.">
        <title>Capsulimonas corticalis gen. nov., sp. nov., an aerobic capsulated bacterium, of a novel bacterial order, Capsulimonadales ord. nov., of the class Armatimonadia of the phylum Armatimonadetes.</title>
        <authorList>
            <person name="Li J."/>
            <person name="Kudo C."/>
            <person name="Tonouchi A."/>
        </authorList>
    </citation>
    <scope>NUCLEOTIDE SEQUENCE [LARGE SCALE GENOMIC DNA]</scope>
    <source>
        <strain evidence="1 2">AX-7</strain>
    </source>
</reference>
<dbReference type="CDD" id="cd06267">
    <property type="entry name" value="PBP1_LacI_sugar_binding-like"/>
    <property type="match status" value="1"/>
</dbReference>
<sequence>MMHRRPTQADVARLAGVSKSTVGFALSDRYDIAIPETTRQRVKRAALEINYRPNLAARALTSGRMNAVTIAFPGSIHSYHARVLEAFEYHSNMHGYHLIASTIGSLDSHKSGLDFSTLLHGPSDAVVLVDAFGHYMPDVNEILSGPKPVVSMGITSIDGIDSVLIDLKAGGDAACRHLIDGGARNIMYFGVNLPQADIPAYIAKCLVSDDADPRCIAFCRTADAAGLPIHMVGGDLNDRRATIETLEAYIAANGCPDAIFCHNDTLAIRVHGVLRRLGFQMPRDVRLVGCDGIEVCEDIEPPVSTIKQPVEEMCKAAWDFLQTRLAEPERPRQFVRIEAQFLPRASSTSTL</sequence>
<dbReference type="GO" id="GO:0003700">
    <property type="term" value="F:DNA-binding transcription factor activity"/>
    <property type="evidence" value="ECO:0007669"/>
    <property type="project" value="TreeGrafter"/>
</dbReference>
<evidence type="ECO:0000313" key="1">
    <source>
        <dbReference type="EMBL" id="BDI31146.1"/>
    </source>
</evidence>
<dbReference type="PROSITE" id="PS50932">
    <property type="entry name" value="HTH_LACI_2"/>
    <property type="match status" value="1"/>
</dbReference>
<gene>
    <name evidence="1" type="primary">rbsR_3</name>
    <name evidence="1" type="ORF">CCAX7_31970</name>
</gene>
<accession>A0A402D4D7</accession>
<dbReference type="SUPFAM" id="SSF53822">
    <property type="entry name" value="Periplasmic binding protein-like I"/>
    <property type="match status" value="1"/>
</dbReference>
<evidence type="ECO:0000313" key="2">
    <source>
        <dbReference type="Proteomes" id="UP000287394"/>
    </source>
</evidence>
<dbReference type="InterPro" id="IPR028082">
    <property type="entry name" value="Peripla_BP_I"/>
</dbReference>
<dbReference type="SMART" id="SM00354">
    <property type="entry name" value="HTH_LACI"/>
    <property type="match status" value="1"/>
</dbReference>
<dbReference type="InterPro" id="IPR046335">
    <property type="entry name" value="LacI/GalR-like_sensor"/>
</dbReference>
<dbReference type="CDD" id="cd01392">
    <property type="entry name" value="HTH_LacI"/>
    <property type="match status" value="1"/>
</dbReference>
<dbReference type="Proteomes" id="UP000287394">
    <property type="component" value="Chromosome"/>
</dbReference>
<proteinExistence type="predicted"/>
<protein>
    <submittedName>
        <fullName evidence="1">Transcriptional regulator RbsR</fullName>
    </submittedName>
</protein>
<dbReference type="InterPro" id="IPR010982">
    <property type="entry name" value="Lambda_DNA-bd_dom_sf"/>
</dbReference>
<dbReference type="PANTHER" id="PTHR30146:SF109">
    <property type="entry name" value="HTH-TYPE TRANSCRIPTIONAL REGULATOR GALS"/>
    <property type="match status" value="1"/>
</dbReference>
<dbReference type="InterPro" id="IPR000843">
    <property type="entry name" value="HTH_LacI"/>
</dbReference>
<dbReference type="PANTHER" id="PTHR30146">
    <property type="entry name" value="LACI-RELATED TRANSCRIPTIONAL REPRESSOR"/>
    <property type="match status" value="1"/>
</dbReference>
<keyword evidence="2" id="KW-1185">Reference proteome</keyword>
<name>A0A402D4D7_9BACT</name>
<dbReference type="Gene3D" id="3.40.50.2300">
    <property type="match status" value="2"/>
</dbReference>
<dbReference type="Pfam" id="PF13377">
    <property type="entry name" value="Peripla_BP_3"/>
    <property type="match status" value="1"/>
</dbReference>
<dbReference type="Pfam" id="PF00356">
    <property type="entry name" value="LacI"/>
    <property type="match status" value="1"/>
</dbReference>